<dbReference type="InterPro" id="IPR009339">
    <property type="entry name" value="DUF998"/>
</dbReference>
<keyword evidence="1" id="KW-0472">Membrane</keyword>
<dbReference type="AlphaFoldDB" id="A0A926KSE9"/>
<keyword evidence="1" id="KW-0812">Transmembrane</keyword>
<organism evidence="2 3">
    <name type="scientific">Paenibacillus sedimenti</name>
    <dbReference type="NCBI Taxonomy" id="2770274"/>
    <lineage>
        <taxon>Bacteria</taxon>
        <taxon>Bacillati</taxon>
        <taxon>Bacillota</taxon>
        <taxon>Bacilli</taxon>
        <taxon>Bacillales</taxon>
        <taxon>Paenibacillaceae</taxon>
        <taxon>Paenibacillus</taxon>
    </lineage>
</organism>
<evidence type="ECO:0000313" key="3">
    <source>
        <dbReference type="Proteomes" id="UP000650466"/>
    </source>
</evidence>
<evidence type="ECO:0000313" key="2">
    <source>
        <dbReference type="EMBL" id="MBD0382041.1"/>
    </source>
</evidence>
<feature type="transmembrane region" description="Helical" evidence="1">
    <location>
        <begin position="48"/>
        <end position="67"/>
    </location>
</feature>
<keyword evidence="3" id="KW-1185">Reference proteome</keyword>
<dbReference type="Pfam" id="PF06197">
    <property type="entry name" value="DUF998"/>
    <property type="match status" value="1"/>
</dbReference>
<comment type="caution">
    <text evidence="2">The sequence shown here is derived from an EMBL/GenBank/DDBJ whole genome shotgun (WGS) entry which is preliminary data.</text>
</comment>
<dbReference type="Proteomes" id="UP000650466">
    <property type="component" value="Unassembled WGS sequence"/>
</dbReference>
<reference evidence="2" key="1">
    <citation type="submission" date="2020-09" db="EMBL/GenBank/DDBJ databases">
        <title>Draft Genome Sequence of Paenibacillus sp. WST5.</title>
        <authorList>
            <person name="Bao Z."/>
        </authorList>
    </citation>
    <scope>NUCLEOTIDE SEQUENCE</scope>
    <source>
        <strain evidence="2">WST5</strain>
    </source>
</reference>
<accession>A0A926KSE9</accession>
<feature type="transmembrane region" description="Helical" evidence="1">
    <location>
        <begin position="79"/>
        <end position="97"/>
    </location>
</feature>
<feature type="transmembrane region" description="Helical" evidence="1">
    <location>
        <begin position="117"/>
        <end position="142"/>
    </location>
</feature>
<keyword evidence="1" id="KW-1133">Transmembrane helix</keyword>
<gene>
    <name evidence="2" type="ORF">ICC18_18145</name>
</gene>
<evidence type="ECO:0000256" key="1">
    <source>
        <dbReference type="SAM" id="Phobius"/>
    </source>
</evidence>
<dbReference type="EMBL" id="JACVVD010000006">
    <property type="protein sequence ID" value="MBD0382041.1"/>
    <property type="molecule type" value="Genomic_DNA"/>
</dbReference>
<protein>
    <submittedName>
        <fullName evidence="2">DUF998 domain-containing protein</fullName>
    </submittedName>
</protein>
<proteinExistence type="predicted"/>
<name>A0A926KSE9_9BACL</name>
<feature type="transmembrane region" description="Helical" evidence="1">
    <location>
        <begin position="178"/>
        <end position="199"/>
    </location>
</feature>
<feature type="transmembrane region" description="Helical" evidence="1">
    <location>
        <begin position="154"/>
        <end position="172"/>
    </location>
</feature>
<sequence length="208" mass="21668">MNKLLLIGGAVSAPLFFAVAIVQAFTRTGFDIRRHAISTLTLGDLGWIQSADFIVTGCLAVLAAIGIRSLLQGGKGGAWGPLLIGIYGIGMIVAGLFRPDPGLSFPPGAPEGMPTSMSSSAAIHSLAFFTAFICLVAACFVFARRFAALGDRSWKTYCIATGIISPLLIAVGMVMNSWIGVIMGCAGLVAFGWVSALSVRLRAEVSRA</sequence>